<keyword evidence="5" id="KW-0678">Repressor</keyword>
<gene>
    <name evidence="14" type="primary">SUVC09G1290</name>
    <name evidence="14" type="ORF">SUVC_09G1290</name>
</gene>
<feature type="compositionally biased region" description="Polar residues" evidence="11">
    <location>
        <begin position="353"/>
        <end position="365"/>
    </location>
</feature>
<keyword evidence="9" id="KW-0539">Nucleus</keyword>
<dbReference type="GO" id="GO:0006355">
    <property type="term" value="P:regulation of DNA-templated transcription"/>
    <property type="evidence" value="ECO:0007669"/>
    <property type="project" value="InterPro"/>
</dbReference>
<dbReference type="Pfam" id="PF04153">
    <property type="entry name" value="NOT2_3_5_C"/>
    <property type="match status" value="1"/>
</dbReference>
<evidence type="ECO:0008006" key="16">
    <source>
        <dbReference type="Google" id="ProtNLM"/>
    </source>
</evidence>
<feature type="compositionally biased region" description="Low complexity" evidence="11">
    <location>
        <begin position="366"/>
        <end position="376"/>
    </location>
</feature>
<sequence>MAHRKLQQEVDRVFKKINEGLEIFNSYYERHESCTNNPSQKDKLESDLKREVKKLQRLREQIKSWQSSPDIKDKDSLLDYRRSVEIAMEKYKAVEKASKEKAYSNISLKKSETLDPQERERRDISEYLSQMIDELERQYDLLQVEIDKLLLLNKKKKTFSVSNEEKKEQFKHFQTRHRWHQQQMELALRLLANEELDPQDVKNVQDDINYFVESNQDTDFVEDETIYDALDLQSNEAIAHEVAQYFASQKAEDNNTSDANDSLQDASRLSKKEQRKLEREAKKAAKMAAKSTTDTTTTIGSTISAPDLSSTPSPVTPTANISRETERSPSASPIQSVPKPEESIKPFSIKSPKPSTENLLQSLQKSPSSTTPGTPTNVHTHIHQTPNGITGATTLKPATLPVKPVGELKWAVAASQAIEKDRKVTSASSTISNTSTKTPTTAVATTTPSNANSRISSTLNTPKLTTPSLSLQPENNGTSSSSAANAAAVLAAGAAAVNQNNQAFYRNMNSSHHPLVSLATTTKTEHVSSISGTPLNEGAFENTTKPVSEQQEEAESTEEGQLQVPTFGVFEDDFESDRDLETESEDEEQPSTSIHLSSEQKEVRTNEIKNEFVSDFETLLLPSGVQEFIMSSELYNNQIESKITYKRSRDMCEISRLVEVPQGVNPPSPLDAFRSTQQWDVMRCSLRDVIIDSETQKESSSLVYDKILENFRTLEMFTLFYNYYFSITPLEREIAFKILNERDWKVSKDGAMWFLRQGEIKFFNEICEVGDYKIFKLDDWTVIDKVNFRLDYSFLQPLVDSVPEAGDIDVNNNDVNDQSNVTLEQQKQQISHGKQLLNQLRQGKNNV</sequence>
<dbReference type="InterPro" id="IPR007282">
    <property type="entry name" value="NOT2/3/5_C"/>
</dbReference>
<feature type="domain" description="NOT2/NOT3/NOT5 C-terminal" evidence="13">
    <location>
        <begin position="702"/>
        <end position="795"/>
    </location>
</feature>
<feature type="region of interest" description="Disordered" evidence="11">
    <location>
        <begin position="528"/>
        <end position="602"/>
    </location>
</feature>
<feature type="region of interest" description="Disordered" evidence="11">
    <location>
        <begin position="418"/>
        <end position="481"/>
    </location>
</feature>
<dbReference type="AlphaFoldDB" id="A0AA35JKF7"/>
<name>A0AA35JKF7_SACUV</name>
<dbReference type="Gene3D" id="2.30.30.1020">
    <property type="entry name" value="CCR4-NOT complex subunit 2/3/5, C-terminal domain"/>
    <property type="match status" value="1"/>
</dbReference>
<evidence type="ECO:0000256" key="5">
    <source>
        <dbReference type="ARBA" id="ARBA00022491"/>
    </source>
</evidence>
<dbReference type="GO" id="GO:0005634">
    <property type="term" value="C:nucleus"/>
    <property type="evidence" value="ECO:0007669"/>
    <property type="project" value="UniProtKB-SubCell"/>
</dbReference>
<feature type="compositionally biased region" description="Low complexity" evidence="11">
    <location>
        <begin position="286"/>
        <end position="305"/>
    </location>
</feature>
<dbReference type="GO" id="GO:0030015">
    <property type="term" value="C:CCR4-NOT core complex"/>
    <property type="evidence" value="ECO:0007669"/>
    <property type="project" value="InterPro"/>
</dbReference>
<evidence type="ECO:0000259" key="12">
    <source>
        <dbReference type="Pfam" id="PF04065"/>
    </source>
</evidence>
<evidence type="ECO:0000256" key="6">
    <source>
        <dbReference type="ARBA" id="ARBA00022553"/>
    </source>
</evidence>
<evidence type="ECO:0000313" key="15">
    <source>
        <dbReference type="Proteomes" id="UP001162090"/>
    </source>
</evidence>
<evidence type="ECO:0000256" key="1">
    <source>
        <dbReference type="ARBA" id="ARBA00004123"/>
    </source>
</evidence>
<evidence type="ECO:0000256" key="7">
    <source>
        <dbReference type="ARBA" id="ARBA00023015"/>
    </source>
</evidence>
<feature type="coiled-coil region" evidence="10">
    <location>
        <begin position="125"/>
        <end position="152"/>
    </location>
</feature>
<keyword evidence="7" id="KW-0805">Transcription regulation</keyword>
<evidence type="ECO:0000256" key="9">
    <source>
        <dbReference type="ARBA" id="ARBA00023242"/>
    </source>
</evidence>
<dbReference type="GO" id="GO:0000289">
    <property type="term" value="P:nuclear-transcribed mRNA poly(A) tail shortening"/>
    <property type="evidence" value="ECO:0007669"/>
    <property type="project" value="UniProtKB-ARBA"/>
</dbReference>
<evidence type="ECO:0000259" key="13">
    <source>
        <dbReference type="Pfam" id="PF04153"/>
    </source>
</evidence>
<keyword evidence="8" id="KW-0804">Transcription</keyword>
<feature type="compositionally biased region" description="Low complexity" evidence="11">
    <location>
        <begin position="425"/>
        <end position="453"/>
    </location>
</feature>
<evidence type="ECO:0000256" key="8">
    <source>
        <dbReference type="ARBA" id="ARBA00023163"/>
    </source>
</evidence>
<protein>
    <recommendedName>
        <fullName evidence="16">General negative regulator of transcription subunit 3</fullName>
    </recommendedName>
</protein>
<reference evidence="14" key="1">
    <citation type="submission" date="2022-10" db="EMBL/GenBank/DDBJ databases">
        <authorList>
            <person name="Byrne P K."/>
        </authorList>
    </citation>
    <scope>NUCLEOTIDE SEQUENCE</scope>
    <source>
        <strain evidence="14">CBS7001</strain>
    </source>
</reference>
<dbReference type="PANTHER" id="PTHR23326">
    <property type="entry name" value="CCR4 NOT-RELATED"/>
    <property type="match status" value="1"/>
</dbReference>
<feature type="compositionally biased region" description="Basic and acidic residues" evidence="11">
    <location>
        <begin position="268"/>
        <end position="283"/>
    </location>
</feature>
<evidence type="ECO:0000256" key="11">
    <source>
        <dbReference type="SAM" id="MobiDB-lite"/>
    </source>
</evidence>
<feature type="domain" description="CCR4-Not complex component Not N-terminal" evidence="12">
    <location>
        <begin position="3"/>
        <end position="233"/>
    </location>
</feature>
<feature type="compositionally biased region" description="Polar residues" evidence="11">
    <location>
        <begin position="454"/>
        <end position="474"/>
    </location>
</feature>
<feature type="compositionally biased region" description="Polar residues" evidence="11">
    <location>
        <begin position="254"/>
        <end position="267"/>
    </location>
</feature>
<evidence type="ECO:0000256" key="4">
    <source>
        <dbReference type="ARBA" id="ARBA00022490"/>
    </source>
</evidence>
<evidence type="ECO:0000256" key="10">
    <source>
        <dbReference type="SAM" id="Coils"/>
    </source>
</evidence>
<keyword evidence="10" id="KW-0175">Coiled coil</keyword>
<dbReference type="InterPro" id="IPR007207">
    <property type="entry name" value="Not_N"/>
</dbReference>
<feature type="compositionally biased region" description="Acidic residues" evidence="11">
    <location>
        <begin position="570"/>
        <end position="589"/>
    </location>
</feature>
<dbReference type="GO" id="GO:0005737">
    <property type="term" value="C:cytoplasm"/>
    <property type="evidence" value="ECO:0007669"/>
    <property type="project" value="UniProtKB-SubCell"/>
</dbReference>
<organism evidence="14 15">
    <name type="scientific">Saccharomyces uvarum</name>
    <name type="common">Yeast</name>
    <name type="synonym">Saccharomyces bayanus var. uvarum</name>
    <dbReference type="NCBI Taxonomy" id="230603"/>
    <lineage>
        <taxon>Eukaryota</taxon>
        <taxon>Fungi</taxon>
        <taxon>Dikarya</taxon>
        <taxon>Ascomycota</taxon>
        <taxon>Saccharomycotina</taxon>
        <taxon>Saccharomycetes</taxon>
        <taxon>Saccharomycetales</taxon>
        <taxon>Saccharomycetaceae</taxon>
        <taxon>Saccharomyces</taxon>
    </lineage>
</organism>
<comment type="subcellular location">
    <subcellularLocation>
        <location evidence="2">Cytoplasm</location>
    </subcellularLocation>
    <subcellularLocation>
        <location evidence="1">Nucleus</location>
    </subcellularLocation>
</comment>
<evidence type="ECO:0000256" key="2">
    <source>
        <dbReference type="ARBA" id="ARBA00004496"/>
    </source>
</evidence>
<dbReference type="Pfam" id="PF04065">
    <property type="entry name" value="Not3"/>
    <property type="match status" value="1"/>
</dbReference>
<dbReference type="InterPro" id="IPR012270">
    <property type="entry name" value="CCR4-NOT_su3/5"/>
</dbReference>
<keyword evidence="6" id="KW-0597">Phosphoprotein</keyword>
<dbReference type="EMBL" id="OX365920">
    <property type="protein sequence ID" value="CAI4065394.1"/>
    <property type="molecule type" value="Genomic_DNA"/>
</dbReference>
<evidence type="ECO:0000313" key="14">
    <source>
        <dbReference type="EMBL" id="CAI4065394.1"/>
    </source>
</evidence>
<dbReference type="PIRSF" id="PIRSF005290">
    <property type="entry name" value="NOT_su_3_5"/>
    <property type="match status" value="1"/>
</dbReference>
<keyword evidence="4" id="KW-0963">Cytoplasm</keyword>
<dbReference type="InterPro" id="IPR040168">
    <property type="entry name" value="Not2/3/5"/>
</dbReference>
<feature type="region of interest" description="Disordered" evidence="11">
    <location>
        <begin position="250"/>
        <end position="381"/>
    </location>
</feature>
<evidence type="ECO:0000256" key="3">
    <source>
        <dbReference type="ARBA" id="ARBA00007682"/>
    </source>
</evidence>
<dbReference type="InterPro" id="IPR038635">
    <property type="entry name" value="CCR4-NOT_su2/3/5_C_sf"/>
</dbReference>
<feature type="coiled-coil region" evidence="10">
    <location>
        <begin position="41"/>
        <end position="68"/>
    </location>
</feature>
<proteinExistence type="inferred from homology"/>
<dbReference type="FunFam" id="2.30.30.1020:FF:000013">
    <property type="entry name" value="CCR4-NOT transcriptional complex subunit"/>
    <property type="match status" value="1"/>
</dbReference>
<dbReference type="Proteomes" id="UP001162090">
    <property type="component" value="Chromosome 9"/>
</dbReference>
<comment type="similarity">
    <text evidence="3">Belongs to the CNOT2/3/5 family.</text>
</comment>
<feature type="compositionally biased region" description="Polar residues" evidence="11">
    <location>
        <begin position="307"/>
        <end position="335"/>
    </location>
</feature>
<accession>A0AA35JKF7</accession>